<proteinExistence type="predicted"/>
<gene>
    <name evidence="1" type="ORF">HannXRQ_Chr15g0479561</name>
</gene>
<evidence type="ECO:0000313" key="1">
    <source>
        <dbReference type="EMBL" id="OTF95118.1"/>
    </source>
</evidence>
<dbReference type="EMBL" id="CM007904">
    <property type="protein sequence ID" value="OTF95118.1"/>
    <property type="molecule type" value="Genomic_DNA"/>
</dbReference>
<dbReference type="InParanoid" id="A0A251S8Z1"/>
<protein>
    <submittedName>
        <fullName evidence="1">Uncharacterized protein</fullName>
    </submittedName>
</protein>
<reference evidence="2" key="1">
    <citation type="journal article" date="2017" name="Nature">
        <title>The sunflower genome provides insights into oil metabolism, flowering and Asterid evolution.</title>
        <authorList>
            <person name="Badouin H."/>
            <person name="Gouzy J."/>
            <person name="Grassa C.J."/>
            <person name="Murat F."/>
            <person name="Staton S.E."/>
            <person name="Cottret L."/>
            <person name="Lelandais-Briere C."/>
            <person name="Owens G.L."/>
            <person name="Carrere S."/>
            <person name="Mayjonade B."/>
            <person name="Legrand L."/>
            <person name="Gill N."/>
            <person name="Kane N.C."/>
            <person name="Bowers J.E."/>
            <person name="Hubner S."/>
            <person name="Bellec A."/>
            <person name="Berard A."/>
            <person name="Berges H."/>
            <person name="Blanchet N."/>
            <person name="Boniface M.C."/>
            <person name="Brunel D."/>
            <person name="Catrice O."/>
            <person name="Chaidir N."/>
            <person name="Claudel C."/>
            <person name="Donnadieu C."/>
            <person name="Faraut T."/>
            <person name="Fievet G."/>
            <person name="Helmstetter N."/>
            <person name="King M."/>
            <person name="Knapp S.J."/>
            <person name="Lai Z."/>
            <person name="Le Paslier M.C."/>
            <person name="Lippi Y."/>
            <person name="Lorenzon L."/>
            <person name="Mandel J.R."/>
            <person name="Marage G."/>
            <person name="Marchand G."/>
            <person name="Marquand E."/>
            <person name="Bret-Mestries E."/>
            <person name="Morien E."/>
            <person name="Nambeesan S."/>
            <person name="Nguyen T."/>
            <person name="Pegot-Espagnet P."/>
            <person name="Pouilly N."/>
            <person name="Raftis F."/>
            <person name="Sallet E."/>
            <person name="Schiex T."/>
            <person name="Thomas J."/>
            <person name="Vandecasteele C."/>
            <person name="Vares D."/>
            <person name="Vear F."/>
            <person name="Vautrin S."/>
            <person name="Crespi M."/>
            <person name="Mangin B."/>
            <person name="Burke J.M."/>
            <person name="Salse J."/>
            <person name="Munos S."/>
            <person name="Vincourt P."/>
            <person name="Rieseberg L.H."/>
            <person name="Langlade N.B."/>
        </authorList>
    </citation>
    <scope>NUCLEOTIDE SEQUENCE [LARGE SCALE GENOMIC DNA]</scope>
    <source>
        <strain evidence="2">cv. SF193</strain>
    </source>
</reference>
<evidence type="ECO:0000313" key="2">
    <source>
        <dbReference type="Proteomes" id="UP000215914"/>
    </source>
</evidence>
<organism evidence="1 2">
    <name type="scientific">Helianthus annuus</name>
    <name type="common">Common sunflower</name>
    <dbReference type="NCBI Taxonomy" id="4232"/>
    <lineage>
        <taxon>Eukaryota</taxon>
        <taxon>Viridiplantae</taxon>
        <taxon>Streptophyta</taxon>
        <taxon>Embryophyta</taxon>
        <taxon>Tracheophyta</taxon>
        <taxon>Spermatophyta</taxon>
        <taxon>Magnoliopsida</taxon>
        <taxon>eudicotyledons</taxon>
        <taxon>Gunneridae</taxon>
        <taxon>Pentapetalae</taxon>
        <taxon>asterids</taxon>
        <taxon>campanulids</taxon>
        <taxon>Asterales</taxon>
        <taxon>Asteraceae</taxon>
        <taxon>Asteroideae</taxon>
        <taxon>Heliantheae alliance</taxon>
        <taxon>Heliantheae</taxon>
        <taxon>Helianthus</taxon>
    </lineage>
</organism>
<dbReference type="AlphaFoldDB" id="A0A251S8Z1"/>
<dbReference type="Proteomes" id="UP000215914">
    <property type="component" value="Chromosome 15"/>
</dbReference>
<name>A0A251S8Z1_HELAN</name>
<keyword evidence="2" id="KW-1185">Reference proteome</keyword>
<accession>A0A251S8Z1</accession>
<sequence>MASRTNPLGNQSSKKPITIQLQVKSEQEIVYSSKKKEGDQFCFRKGEKKVENNVFVMKLMNRNHVPYVTEIFWSLQLNATTHVIFVPRKQSLNLKQAMARCVIPAILTIPAL</sequence>